<dbReference type="OrthoDB" id="9802264at2"/>
<dbReference type="PROSITE" id="PS00211">
    <property type="entry name" value="ABC_TRANSPORTER_1"/>
    <property type="match status" value="1"/>
</dbReference>
<dbReference type="SMART" id="SM00382">
    <property type="entry name" value="AAA"/>
    <property type="match status" value="1"/>
</dbReference>
<dbReference type="EC" id="7.6.2.9" evidence="5"/>
<dbReference type="AlphaFoldDB" id="A0A0R2AWZ3"/>
<name>A0A0R2AWZ3_9LACO</name>
<dbReference type="GO" id="GO:0015418">
    <property type="term" value="F:ABC-type quaternary ammonium compound transporting activity"/>
    <property type="evidence" value="ECO:0007669"/>
    <property type="project" value="UniProtKB-EC"/>
</dbReference>
<evidence type="ECO:0000313" key="7">
    <source>
        <dbReference type="EMBL" id="KRM71317.1"/>
    </source>
</evidence>
<sequence length="312" mass="34109">MIELRHLTKEYEDGAVVDDLNLTIETGELFVLVGASGSGKTTTLKMINRLITPTSGEVLFDGKPASDYPIRELRFNIGYVLQQIALFPTMTVAQNIALIPELKHWPKAKITQTVNDMLDRVDLPHADYGQRLPAELSGGEQQRVGILRALASQPDVVLMDEPFSALDPIARTQLQDLVLRLHQDMKTTIIFVTHDMREALKLGDRIAVMKTGHLQQVGTPDVVADRPDNPFVAELFADIGTSPLQAPAAELAPFAKTQVQATASIQAIAVVEQVIQLLKVNQAVTVQAGTDAFVVTAQSVVDFLAQKSEVKE</sequence>
<dbReference type="PROSITE" id="PS50893">
    <property type="entry name" value="ABC_TRANSPORTER_2"/>
    <property type="match status" value="1"/>
</dbReference>
<keyword evidence="3" id="KW-0547">Nucleotide-binding</keyword>
<dbReference type="SUPFAM" id="SSF52540">
    <property type="entry name" value="P-loop containing nucleoside triphosphate hydrolases"/>
    <property type="match status" value="1"/>
</dbReference>
<gene>
    <name evidence="7" type="ORF">FC34_GL001797</name>
</gene>
<reference evidence="7 8" key="1">
    <citation type="journal article" date="2015" name="Genome Announc.">
        <title>Expanding the biotechnology potential of lactobacilli through comparative genomics of 213 strains and associated genera.</title>
        <authorList>
            <person name="Sun Z."/>
            <person name="Harris H.M."/>
            <person name="McCann A."/>
            <person name="Guo C."/>
            <person name="Argimon S."/>
            <person name="Zhang W."/>
            <person name="Yang X."/>
            <person name="Jeffery I.B."/>
            <person name="Cooney J.C."/>
            <person name="Kagawa T.F."/>
            <person name="Liu W."/>
            <person name="Song Y."/>
            <person name="Salvetti E."/>
            <person name="Wrobel A."/>
            <person name="Rasinkangas P."/>
            <person name="Parkhill J."/>
            <person name="Rea M.C."/>
            <person name="O'Sullivan O."/>
            <person name="Ritari J."/>
            <person name="Douillard F.P."/>
            <person name="Paul Ross R."/>
            <person name="Yang R."/>
            <person name="Briner A.E."/>
            <person name="Felis G.E."/>
            <person name="de Vos W.M."/>
            <person name="Barrangou R."/>
            <person name="Klaenhammer T.R."/>
            <person name="Caufield P.W."/>
            <person name="Cui Y."/>
            <person name="Zhang H."/>
            <person name="O'Toole P.W."/>
        </authorList>
    </citation>
    <scope>NUCLEOTIDE SEQUENCE [LARGE SCALE GENOMIC DNA]</scope>
    <source>
        <strain evidence="7 8">DSM 23927</strain>
    </source>
</reference>
<keyword evidence="4" id="KW-0067">ATP-binding</keyword>
<organism evidence="7 8">
    <name type="scientific">Lacticaseibacillus brantae DSM 23927</name>
    <dbReference type="NCBI Taxonomy" id="1423727"/>
    <lineage>
        <taxon>Bacteria</taxon>
        <taxon>Bacillati</taxon>
        <taxon>Bacillota</taxon>
        <taxon>Bacilli</taxon>
        <taxon>Lactobacillales</taxon>
        <taxon>Lactobacillaceae</taxon>
        <taxon>Lacticaseibacillus</taxon>
    </lineage>
</organism>
<evidence type="ECO:0000256" key="1">
    <source>
        <dbReference type="ARBA" id="ARBA00005417"/>
    </source>
</evidence>
<protein>
    <recommendedName>
        <fullName evidence="5">ABC-type quaternary amine transporter</fullName>
        <ecNumber evidence="5">7.6.2.9</ecNumber>
    </recommendedName>
</protein>
<dbReference type="EMBL" id="AYZQ01000005">
    <property type="protein sequence ID" value="KRM71317.1"/>
    <property type="molecule type" value="Genomic_DNA"/>
</dbReference>
<evidence type="ECO:0000256" key="2">
    <source>
        <dbReference type="ARBA" id="ARBA00022448"/>
    </source>
</evidence>
<dbReference type="InterPro" id="IPR003439">
    <property type="entry name" value="ABC_transporter-like_ATP-bd"/>
</dbReference>
<dbReference type="GO" id="GO:0005524">
    <property type="term" value="F:ATP binding"/>
    <property type="evidence" value="ECO:0007669"/>
    <property type="project" value="UniProtKB-KW"/>
</dbReference>
<keyword evidence="8" id="KW-1185">Reference proteome</keyword>
<dbReference type="InterPro" id="IPR003593">
    <property type="entry name" value="AAA+_ATPase"/>
</dbReference>
<dbReference type="Proteomes" id="UP000051672">
    <property type="component" value="Unassembled WGS sequence"/>
</dbReference>
<dbReference type="GO" id="GO:0016887">
    <property type="term" value="F:ATP hydrolysis activity"/>
    <property type="evidence" value="ECO:0007669"/>
    <property type="project" value="InterPro"/>
</dbReference>
<dbReference type="InterPro" id="IPR017871">
    <property type="entry name" value="ABC_transporter-like_CS"/>
</dbReference>
<evidence type="ECO:0000256" key="3">
    <source>
        <dbReference type="ARBA" id="ARBA00022741"/>
    </source>
</evidence>
<accession>A0A0R2AWZ3</accession>
<keyword evidence="2" id="KW-0813">Transport</keyword>
<evidence type="ECO:0000313" key="8">
    <source>
        <dbReference type="Proteomes" id="UP000051672"/>
    </source>
</evidence>
<comment type="similarity">
    <text evidence="1">Belongs to the ABC transporter superfamily.</text>
</comment>
<comment type="caution">
    <text evidence="7">The sequence shown here is derived from an EMBL/GenBank/DDBJ whole genome shotgun (WGS) entry which is preliminary data.</text>
</comment>
<dbReference type="Pfam" id="PF00005">
    <property type="entry name" value="ABC_tran"/>
    <property type="match status" value="1"/>
</dbReference>
<evidence type="ECO:0000256" key="5">
    <source>
        <dbReference type="ARBA" id="ARBA00066388"/>
    </source>
</evidence>
<dbReference type="PATRIC" id="fig|1423727.3.peg.1822"/>
<evidence type="ECO:0000256" key="4">
    <source>
        <dbReference type="ARBA" id="ARBA00022840"/>
    </source>
</evidence>
<dbReference type="RefSeq" id="WP_057895073.1">
    <property type="nucleotide sequence ID" value="NZ_AYZQ01000005.1"/>
</dbReference>
<evidence type="ECO:0000259" key="6">
    <source>
        <dbReference type="PROSITE" id="PS50893"/>
    </source>
</evidence>
<dbReference type="PANTHER" id="PTHR43117:SF4">
    <property type="entry name" value="OSMOPROTECTANT IMPORT ATP-BINDING PROTEIN OSMV"/>
    <property type="match status" value="1"/>
</dbReference>
<feature type="domain" description="ABC transporter" evidence="6">
    <location>
        <begin position="2"/>
        <end position="236"/>
    </location>
</feature>
<proteinExistence type="inferred from homology"/>
<dbReference type="FunFam" id="3.40.50.300:FF:000425">
    <property type="entry name" value="Probable ABC transporter, ATP-binding subunit"/>
    <property type="match status" value="1"/>
</dbReference>
<dbReference type="STRING" id="1423727.FC34_GL001797"/>
<dbReference type="Gene3D" id="3.40.50.300">
    <property type="entry name" value="P-loop containing nucleotide triphosphate hydrolases"/>
    <property type="match status" value="1"/>
</dbReference>
<dbReference type="PANTHER" id="PTHR43117">
    <property type="entry name" value="OSMOPROTECTANT IMPORT ATP-BINDING PROTEIN OSMV"/>
    <property type="match status" value="1"/>
</dbReference>
<dbReference type="InterPro" id="IPR027417">
    <property type="entry name" value="P-loop_NTPase"/>
</dbReference>